<dbReference type="OrthoDB" id="9809549at2"/>
<gene>
    <name evidence="3" type="ORF">EAH81_10395</name>
</gene>
<proteinExistence type="predicted"/>
<evidence type="ECO:0000256" key="1">
    <source>
        <dbReference type="ARBA" id="ARBA00022801"/>
    </source>
</evidence>
<keyword evidence="4" id="KW-1185">Reference proteome</keyword>
<dbReference type="SUPFAM" id="SSF53474">
    <property type="entry name" value="alpha/beta-Hydrolases"/>
    <property type="match status" value="1"/>
</dbReference>
<dbReference type="Gene3D" id="3.40.50.1820">
    <property type="entry name" value="alpha/beta hydrolase"/>
    <property type="match status" value="1"/>
</dbReference>
<keyword evidence="1 3" id="KW-0378">Hydrolase</keyword>
<dbReference type="PANTHER" id="PTHR43265:SF1">
    <property type="entry name" value="ESTERASE ESTD"/>
    <property type="match status" value="1"/>
</dbReference>
<organism evidence="3 4">
    <name type="scientific">Flavobacterium pectinovorum</name>
    <dbReference type="NCBI Taxonomy" id="29533"/>
    <lineage>
        <taxon>Bacteria</taxon>
        <taxon>Pseudomonadati</taxon>
        <taxon>Bacteroidota</taxon>
        <taxon>Flavobacteriia</taxon>
        <taxon>Flavobacteriales</taxon>
        <taxon>Flavobacteriaceae</taxon>
        <taxon>Flavobacterium</taxon>
    </lineage>
</organism>
<dbReference type="EMBL" id="RCZH01000006">
    <property type="protein sequence ID" value="TPG40747.1"/>
    <property type="molecule type" value="Genomic_DNA"/>
</dbReference>
<sequence>MKKNILLILLLVTHILISQNNQESGRKKISDQKYNSQDIEFINDEDHIKLYGTLLSPDTKYSKIAIIVPGSGKNTRDSHYFLAQELLKEGIAVFRYDERGVGMSEGKYKFIEDNDDLYYAIKKLKESSIVSNIKIGVIGHSMGGFLVLSAYEKNNNLDFLVLLSTPIEKDGKFRKRYFIHNDQKTVSLQNVLTNIKTPTLFMIGTEDSFCNPEKAVTLLSTLENPKITINKEKEMNHFLIKGNDSWRKTESYDLLYEMDQKTLSEIVNWLNTM</sequence>
<dbReference type="PANTHER" id="PTHR43265">
    <property type="entry name" value="ESTERASE ESTD"/>
    <property type="match status" value="1"/>
</dbReference>
<evidence type="ECO:0000259" key="2">
    <source>
        <dbReference type="Pfam" id="PF12146"/>
    </source>
</evidence>
<dbReference type="GO" id="GO:0052689">
    <property type="term" value="F:carboxylic ester hydrolase activity"/>
    <property type="evidence" value="ECO:0007669"/>
    <property type="project" value="TreeGrafter"/>
</dbReference>
<evidence type="ECO:0000313" key="4">
    <source>
        <dbReference type="Proteomes" id="UP000319700"/>
    </source>
</evidence>
<dbReference type="RefSeq" id="WP_140506583.1">
    <property type="nucleotide sequence ID" value="NZ_RCZH01000006.1"/>
</dbReference>
<dbReference type="AlphaFoldDB" id="A0A502ET77"/>
<protein>
    <submittedName>
        <fullName evidence="3">Alpha/beta fold hydrolase</fullName>
    </submittedName>
</protein>
<evidence type="ECO:0000313" key="3">
    <source>
        <dbReference type="EMBL" id="TPG40747.1"/>
    </source>
</evidence>
<dbReference type="GO" id="GO:0004252">
    <property type="term" value="F:serine-type endopeptidase activity"/>
    <property type="evidence" value="ECO:0007669"/>
    <property type="project" value="InterPro"/>
</dbReference>
<dbReference type="PROSITE" id="PS00708">
    <property type="entry name" value="PRO_ENDOPEP_SER"/>
    <property type="match status" value="1"/>
</dbReference>
<dbReference type="InterPro" id="IPR022742">
    <property type="entry name" value="Hydrolase_4"/>
</dbReference>
<dbReference type="Proteomes" id="UP000319700">
    <property type="component" value="Unassembled WGS sequence"/>
</dbReference>
<dbReference type="InterPro" id="IPR053145">
    <property type="entry name" value="AB_hydrolase_Est10"/>
</dbReference>
<accession>A0A502ET77</accession>
<dbReference type="InterPro" id="IPR002471">
    <property type="entry name" value="Pept_S9_AS"/>
</dbReference>
<dbReference type="InterPro" id="IPR029058">
    <property type="entry name" value="AB_hydrolase_fold"/>
</dbReference>
<feature type="domain" description="Serine aminopeptidase S33" evidence="2">
    <location>
        <begin position="63"/>
        <end position="170"/>
    </location>
</feature>
<reference evidence="3 4" key="1">
    <citation type="journal article" date="2019" name="Environ. Microbiol.">
        <title>Species interactions and distinct microbial communities in high Arctic permafrost affected cryosols are associated with the CH4 and CO2 gas fluxes.</title>
        <authorList>
            <person name="Altshuler I."/>
            <person name="Hamel J."/>
            <person name="Turney S."/>
            <person name="Magnuson E."/>
            <person name="Levesque R."/>
            <person name="Greer C."/>
            <person name="Whyte L.G."/>
        </authorList>
    </citation>
    <scope>NUCLEOTIDE SEQUENCE [LARGE SCALE GENOMIC DNA]</scope>
    <source>
        <strain evidence="3 4">42</strain>
    </source>
</reference>
<dbReference type="Pfam" id="PF12146">
    <property type="entry name" value="Hydrolase_4"/>
    <property type="match status" value="1"/>
</dbReference>
<comment type="caution">
    <text evidence="3">The sequence shown here is derived from an EMBL/GenBank/DDBJ whole genome shotgun (WGS) entry which is preliminary data.</text>
</comment>
<dbReference type="GO" id="GO:0006508">
    <property type="term" value="P:proteolysis"/>
    <property type="evidence" value="ECO:0007669"/>
    <property type="project" value="InterPro"/>
</dbReference>
<name>A0A502ET77_9FLAO</name>